<dbReference type="Pfam" id="PF15679">
    <property type="entry name" value="DUF4665"/>
    <property type="match status" value="1"/>
</dbReference>
<evidence type="ECO:0000313" key="2">
    <source>
        <dbReference type="Proteomes" id="UP000694405"/>
    </source>
</evidence>
<sequence>AWLCCIKMVQFHISVEFLLKTPMWVFFSSQINIKNAEKVSTINKAFAEVQKEIQQISKGTAAEPEKSHQVISLYKNLRKEMNVYIQSTISWLLRLQAIHAVDLEL</sequence>
<evidence type="ECO:0000313" key="1">
    <source>
        <dbReference type="Ensembl" id="ENSMUNP00000027320.1"/>
    </source>
</evidence>
<reference evidence="1" key="2">
    <citation type="submission" date="2025-08" db="UniProtKB">
        <authorList>
            <consortium name="Ensembl"/>
        </authorList>
    </citation>
    <scope>IDENTIFICATION</scope>
</reference>
<dbReference type="GO" id="GO:0042254">
    <property type="term" value="P:ribosome biogenesis"/>
    <property type="evidence" value="ECO:0007669"/>
    <property type="project" value="InterPro"/>
</dbReference>
<dbReference type="PANTHER" id="PTHR35544:SF4">
    <property type="entry name" value="RIBOSOMAL BIOGENESIS FACTOR"/>
    <property type="match status" value="1"/>
</dbReference>
<keyword evidence="2" id="KW-1185">Reference proteome</keyword>
<reference evidence="1" key="1">
    <citation type="submission" date="2020-03" db="EMBL/GenBank/DDBJ databases">
        <title>Melopsittacus undulatus (budgerigar) genome, bMelUnd1, maternal haplotype with Z.</title>
        <authorList>
            <person name="Gedman G."/>
            <person name="Mountcastle J."/>
            <person name="Haase B."/>
            <person name="Formenti G."/>
            <person name="Wright T."/>
            <person name="Apodaca J."/>
            <person name="Pelan S."/>
            <person name="Chow W."/>
            <person name="Rhie A."/>
            <person name="Howe K."/>
            <person name="Fedrigo O."/>
            <person name="Jarvis E.D."/>
        </authorList>
    </citation>
    <scope>NUCLEOTIDE SEQUENCE [LARGE SCALE GENOMIC DNA]</scope>
</reference>
<dbReference type="PANTHER" id="PTHR35544">
    <property type="entry name" value="RIBOSOMAL BIOGENESIS FACTOR"/>
    <property type="match status" value="1"/>
</dbReference>
<accession>A0A8V5FS74</accession>
<proteinExistence type="predicted"/>
<name>A0A8V5FS74_MELUD</name>
<dbReference type="Proteomes" id="UP000694405">
    <property type="component" value="Chromosome 1"/>
</dbReference>
<protein>
    <submittedName>
        <fullName evidence="1">Uncharacterized protein</fullName>
    </submittedName>
</protein>
<dbReference type="GO" id="GO:0005730">
    <property type="term" value="C:nucleolus"/>
    <property type="evidence" value="ECO:0007669"/>
    <property type="project" value="TreeGrafter"/>
</dbReference>
<dbReference type="InterPro" id="IPR031389">
    <property type="entry name" value="RBIS"/>
</dbReference>
<dbReference type="Ensembl" id="ENSMUNT00000028549.1">
    <property type="protein sequence ID" value="ENSMUNP00000027320.1"/>
    <property type="gene ID" value="ENSMUNG00000017179.1"/>
</dbReference>
<reference evidence="1" key="3">
    <citation type="submission" date="2025-09" db="UniProtKB">
        <authorList>
            <consortium name="Ensembl"/>
        </authorList>
    </citation>
    <scope>IDENTIFICATION</scope>
</reference>
<dbReference type="AlphaFoldDB" id="A0A8V5FS74"/>
<organism evidence="1 2">
    <name type="scientific">Melopsittacus undulatus</name>
    <name type="common">Budgerigar</name>
    <name type="synonym">Psittacus undulatus</name>
    <dbReference type="NCBI Taxonomy" id="13146"/>
    <lineage>
        <taxon>Eukaryota</taxon>
        <taxon>Metazoa</taxon>
        <taxon>Chordata</taxon>
        <taxon>Craniata</taxon>
        <taxon>Vertebrata</taxon>
        <taxon>Euteleostomi</taxon>
        <taxon>Archelosauria</taxon>
        <taxon>Archosauria</taxon>
        <taxon>Dinosauria</taxon>
        <taxon>Saurischia</taxon>
        <taxon>Theropoda</taxon>
        <taxon>Coelurosauria</taxon>
        <taxon>Aves</taxon>
        <taxon>Neognathae</taxon>
        <taxon>Neoaves</taxon>
        <taxon>Telluraves</taxon>
        <taxon>Australaves</taxon>
        <taxon>Psittaciformes</taxon>
        <taxon>Psittaculidae</taxon>
        <taxon>Melopsittacus</taxon>
    </lineage>
</organism>